<dbReference type="Gene3D" id="1.10.600.10">
    <property type="entry name" value="Farnesyl Diphosphate Synthase"/>
    <property type="match status" value="1"/>
</dbReference>
<evidence type="ECO:0000256" key="2">
    <source>
        <dbReference type="ARBA" id="ARBA00006333"/>
    </source>
</evidence>
<dbReference type="InterPro" id="IPR008949">
    <property type="entry name" value="Isoprenoid_synthase_dom_sf"/>
</dbReference>
<keyword evidence="6" id="KW-1185">Reference proteome</keyword>
<dbReference type="Pfam" id="PF19086">
    <property type="entry name" value="Terpene_syn_C_2"/>
    <property type="match status" value="1"/>
</dbReference>
<keyword evidence="3 4" id="KW-0460">Magnesium</keyword>
<evidence type="ECO:0000256" key="1">
    <source>
        <dbReference type="ARBA" id="ARBA00001946"/>
    </source>
</evidence>
<comment type="similarity">
    <text evidence="2 4">Belongs to the terpene synthase family.</text>
</comment>
<keyword evidence="4" id="KW-0479">Metal-binding</keyword>
<dbReference type="PANTHER" id="PTHR35201:SF4">
    <property type="entry name" value="BETA-PINACENE SYNTHASE-RELATED"/>
    <property type="match status" value="1"/>
</dbReference>
<dbReference type="AlphaFoldDB" id="A0AAN8N8U3"/>
<evidence type="ECO:0000256" key="4">
    <source>
        <dbReference type="RuleBase" id="RU366034"/>
    </source>
</evidence>
<dbReference type="GO" id="GO:0010333">
    <property type="term" value="F:terpene synthase activity"/>
    <property type="evidence" value="ECO:0007669"/>
    <property type="project" value="InterPro"/>
</dbReference>
<dbReference type="PANTHER" id="PTHR35201">
    <property type="entry name" value="TERPENE SYNTHASE"/>
    <property type="match status" value="1"/>
</dbReference>
<dbReference type="EMBL" id="JAVHNR010000001">
    <property type="protein sequence ID" value="KAK6356540.1"/>
    <property type="molecule type" value="Genomic_DNA"/>
</dbReference>
<dbReference type="Proteomes" id="UP001313282">
    <property type="component" value="Unassembled WGS sequence"/>
</dbReference>
<dbReference type="GO" id="GO:0008299">
    <property type="term" value="P:isoprenoid biosynthetic process"/>
    <property type="evidence" value="ECO:0007669"/>
    <property type="project" value="UniProtKB-ARBA"/>
</dbReference>
<gene>
    <name evidence="5" type="ORF">TWF718_000895</name>
</gene>
<evidence type="ECO:0000313" key="5">
    <source>
        <dbReference type="EMBL" id="KAK6356540.1"/>
    </source>
</evidence>
<dbReference type="InterPro" id="IPR034686">
    <property type="entry name" value="Terpene_cyclase-like_2"/>
</dbReference>
<evidence type="ECO:0000256" key="3">
    <source>
        <dbReference type="ARBA" id="ARBA00022842"/>
    </source>
</evidence>
<comment type="cofactor">
    <cofactor evidence="1 4">
        <name>Mg(2+)</name>
        <dbReference type="ChEBI" id="CHEBI:18420"/>
    </cofactor>
</comment>
<organism evidence="5 6">
    <name type="scientific">Orbilia javanica</name>
    <dbReference type="NCBI Taxonomy" id="47235"/>
    <lineage>
        <taxon>Eukaryota</taxon>
        <taxon>Fungi</taxon>
        <taxon>Dikarya</taxon>
        <taxon>Ascomycota</taxon>
        <taxon>Pezizomycotina</taxon>
        <taxon>Orbiliomycetes</taxon>
        <taxon>Orbiliales</taxon>
        <taxon>Orbiliaceae</taxon>
        <taxon>Orbilia</taxon>
    </lineage>
</organism>
<dbReference type="SUPFAM" id="SSF48576">
    <property type="entry name" value="Terpenoid synthases"/>
    <property type="match status" value="1"/>
</dbReference>
<sequence length="351" mass="39214">MSLSSHDYVQTLKGQRLIFPDIDGLFEGWPVGSSPHYDILRRSQNTQIFKLLGPGERFDTFVMADPALLASMWCPHSSLDALSLASAIVSFFFVWDDEMDSPEFGDTSSDFEAGERFRGTTVAHLKSYLDEGFPGSSDRPGQSEKLIASFNPVAELARSLLPHDRQQQLIKEAVDFVLSVGCEQQAELSGDIPNIEEYMRFRLRSSGVAVVFLTIECLAQVNLGDEIRNDTDFQKLGEEANRIIFLVNDVLSLKKELKFPFYCNAVAILYHKHQNLQVAVEKVYHMVAGSVGRLNGAVARLLARYPDRRSDLEAVVCTIKTMCTGNITWSQAIQRYGLDVDKLDGTTSITL</sequence>
<dbReference type="SFLD" id="SFLDG01020">
    <property type="entry name" value="Terpene_Cyclase_Like_2"/>
    <property type="match status" value="1"/>
</dbReference>
<comment type="caution">
    <text evidence="5">The sequence shown here is derived from an EMBL/GenBank/DDBJ whole genome shotgun (WGS) entry which is preliminary data.</text>
</comment>
<reference evidence="5 6" key="1">
    <citation type="submission" date="2019-10" db="EMBL/GenBank/DDBJ databases">
        <authorList>
            <person name="Palmer J.M."/>
        </authorList>
    </citation>
    <scope>NUCLEOTIDE SEQUENCE [LARGE SCALE GENOMIC DNA]</scope>
    <source>
        <strain evidence="5 6">TWF718</strain>
    </source>
</reference>
<name>A0AAN8N8U3_9PEZI</name>
<dbReference type="SFLD" id="SFLDS00005">
    <property type="entry name" value="Isoprenoid_Synthase_Type_I"/>
    <property type="match status" value="1"/>
</dbReference>
<keyword evidence="4" id="KW-0456">Lyase</keyword>
<dbReference type="EC" id="4.2.3.-" evidence="4"/>
<proteinExistence type="inferred from homology"/>
<accession>A0AAN8N8U3</accession>
<protein>
    <recommendedName>
        <fullName evidence="4">Terpene synthase</fullName>
        <ecNumber evidence="4">4.2.3.-</ecNumber>
    </recommendedName>
</protein>
<dbReference type="GO" id="GO:0046872">
    <property type="term" value="F:metal ion binding"/>
    <property type="evidence" value="ECO:0007669"/>
    <property type="project" value="UniProtKB-KW"/>
</dbReference>
<evidence type="ECO:0000313" key="6">
    <source>
        <dbReference type="Proteomes" id="UP001313282"/>
    </source>
</evidence>